<feature type="coiled-coil region" evidence="2">
    <location>
        <begin position="31"/>
        <end position="121"/>
    </location>
</feature>
<evidence type="ECO:0000259" key="5">
    <source>
        <dbReference type="Pfam" id="PF24568"/>
    </source>
</evidence>
<dbReference type="RefSeq" id="WP_143846669.1">
    <property type="nucleotide sequence ID" value="NZ_VLXZ01000001.1"/>
</dbReference>
<feature type="domain" description="M23ase beta-sheet core" evidence="4">
    <location>
        <begin position="356"/>
        <end position="456"/>
    </location>
</feature>
<evidence type="ECO:0000256" key="2">
    <source>
        <dbReference type="SAM" id="Coils"/>
    </source>
</evidence>
<keyword evidence="2" id="KW-0175">Coiled coil</keyword>
<dbReference type="AlphaFoldDB" id="A0A554A3P9"/>
<reference evidence="6 7" key="1">
    <citation type="submission" date="2019-07" db="EMBL/GenBank/DDBJ databases">
        <authorList>
            <person name="Park Y.J."/>
            <person name="Jeong S.E."/>
            <person name="Jung H.S."/>
        </authorList>
    </citation>
    <scope>NUCLEOTIDE SEQUENCE [LARGE SCALE GENOMIC DNA]</scope>
    <source>
        <strain evidence="7">P16(2019)</strain>
    </source>
</reference>
<dbReference type="Gene3D" id="2.70.70.10">
    <property type="entry name" value="Glucose Permease (Domain IIA)"/>
    <property type="match status" value="1"/>
</dbReference>
<dbReference type="CDD" id="cd12797">
    <property type="entry name" value="M23_peptidase"/>
    <property type="match status" value="1"/>
</dbReference>
<evidence type="ECO:0000313" key="7">
    <source>
        <dbReference type="Proteomes" id="UP000318521"/>
    </source>
</evidence>
<gene>
    <name evidence="6" type="ORF">FN960_01870</name>
</gene>
<dbReference type="EMBL" id="VLXZ01000001">
    <property type="protein sequence ID" value="TSB48324.1"/>
    <property type="molecule type" value="Genomic_DNA"/>
</dbReference>
<dbReference type="InterPro" id="IPR057309">
    <property type="entry name" value="PcsB_CC"/>
</dbReference>
<feature type="compositionally biased region" description="Polar residues" evidence="3">
    <location>
        <begin position="341"/>
        <end position="350"/>
    </location>
</feature>
<sequence length="468" mass="51372">MKKQVGYVTLAAAITFSTVGFGGLTNSALANDEIKNKIADVQSEREQNQELANQKEAEVAGLKQEMEALSNEIRELEKQEAETAEKISEKEAEIAEVEAHIEQLKEEIIELEERIAERDELLKDRANTMYKSGGEVNYLEVILGAKDFGDLLDRVNALSTIATQDKSILDAHVADHEALEAAKAEVEQELSNLEGHLKDLEDLKADLEVQRSEKDNKRGDLQHKEDELEAELGEIENEDQILSQQEAAFEQELKEWEAEQQRIAEEKKRQEEEEKKRQEEAAKAKAKQEEATSNSTASQSSSSGGSGNSSSGSSSSQSNPAPQVKNETTEQRSASGFVRPTTGSVTSTYGQRWGKMHHGIDFGKNGRTGDVPVVASREGTVSSAGWMNGYGNTVIITHVVDGRTVTTLYAHLDRIDVSAGQRVSTSQQVGLMGNTGQSFGAHLHFEVHEGSWNGSKSNSVNPLNYVSR</sequence>
<evidence type="ECO:0000256" key="1">
    <source>
        <dbReference type="ARBA" id="ARBA00022729"/>
    </source>
</evidence>
<proteinExistence type="predicted"/>
<organism evidence="6 7">
    <name type="scientific">Alkalicoccobacillus porphyridii</name>
    <dbReference type="NCBI Taxonomy" id="2597270"/>
    <lineage>
        <taxon>Bacteria</taxon>
        <taxon>Bacillati</taxon>
        <taxon>Bacillota</taxon>
        <taxon>Bacilli</taxon>
        <taxon>Bacillales</taxon>
        <taxon>Bacillaceae</taxon>
        <taxon>Alkalicoccobacillus</taxon>
    </lineage>
</organism>
<dbReference type="InterPro" id="IPR050570">
    <property type="entry name" value="Cell_wall_metabolism_enzyme"/>
</dbReference>
<evidence type="ECO:0000256" key="3">
    <source>
        <dbReference type="SAM" id="MobiDB-lite"/>
    </source>
</evidence>
<feature type="compositionally biased region" description="Basic and acidic residues" evidence="3">
    <location>
        <begin position="264"/>
        <end position="290"/>
    </location>
</feature>
<dbReference type="InterPro" id="IPR016047">
    <property type="entry name" value="M23ase_b-sheet_dom"/>
</dbReference>
<accession>A0A554A3P9</accession>
<dbReference type="Gene3D" id="6.10.250.3150">
    <property type="match status" value="1"/>
</dbReference>
<name>A0A554A3P9_9BACI</name>
<dbReference type="Pfam" id="PF24568">
    <property type="entry name" value="CC_PcsB"/>
    <property type="match status" value="1"/>
</dbReference>
<evidence type="ECO:0000259" key="4">
    <source>
        <dbReference type="Pfam" id="PF01551"/>
    </source>
</evidence>
<feature type="region of interest" description="Disordered" evidence="3">
    <location>
        <begin position="264"/>
        <end position="352"/>
    </location>
</feature>
<keyword evidence="7" id="KW-1185">Reference proteome</keyword>
<dbReference type="Pfam" id="PF01551">
    <property type="entry name" value="Peptidase_M23"/>
    <property type="match status" value="1"/>
</dbReference>
<dbReference type="OrthoDB" id="9805070at2"/>
<evidence type="ECO:0000313" key="6">
    <source>
        <dbReference type="EMBL" id="TSB48324.1"/>
    </source>
</evidence>
<keyword evidence="1" id="KW-0732">Signal</keyword>
<comment type="caution">
    <text evidence="6">The sequence shown here is derived from an EMBL/GenBank/DDBJ whole genome shotgun (WGS) entry which is preliminary data.</text>
</comment>
<protein>
    <submittedName>
        <fullName evidence="6">Peptidoglycan DD-metalloendopeptidase family protein</fullName>
    </submittedName>
</protein>
<dbReference type="Proteomes" id="UP000318521">
    <property type="component" value="Unassembled WGS sequence"/>
</dbReference>
<feature type="domain" description="Peptidoglycan hydrolase PcsB coiled-coil" evidence="5">
    <location>
        <begin position="108"/>
        <end position="181"/>
    </location>
</feature>
<dbReference type="PANTHER" id="PTHR21666">
    <property type="entry name" value="PEPTIDASE-RELATED"/>
    <property type="match status" value="1"/>
</dbReference>
<dbReference type="SUPFAM" id="SSF51261">
    <property type="entry name" value="Duplicated hybrid motif"/>
    <property type="match status" value="1"/>
</dbReference>
<dbReference type="GO" id="GO:0004222">
    <property type="term" value="F:metalloendopeptidase activity"/>
    <property type="evidence" value="ECO:0007669"/>
    <property type="project" value="TreeGrafter"/>
</dbReference>
<feature type="compositionally biased region" description="Low complexity" evidence="3">
    <location>
        <begin position="291"/>
        <end position="318"/>
    </location>
</feature>
<dbReference type="PANTHER" id="PTHR21666:SF270">
    <property type="entry name" value="MUREIN HYDROLASE ACTIVATOR ENVC"/>
    <property type="match status" value="1"/>
</dbReference>
<dbReference type="InterPro" id="IPR011055">
    <property type="entry name" value="Dup_hybrid_motif"/>
</dbReference>